<feature type="region of interest" description="Disordered" evidence="1">
    <location>
        <begin position="1"/>
        <end position="22"/>
    </location>
</feature>
<dbReference type="Gene3D" id="3.40.50.1820">
    <property type="entry name" value="alpha/beta hydrolase"/>
    <property type="match status" value="1"/>
</dbReference>
<dbReference type="SUPFAM" id="SSF53474">
    <property type="entry name" value="alpha/beta-Hydrolases"/>
    <property type="match status" value="1"/>
</dbReference>
<name>A0A6V7PF46_ANACO</name>
<dbReference type="GO" id="GO:0016787">
    <property type="term" value="F:hydrolase activity"/>
    <property type="evidence" value="ECO:0007669"/>
    <property type="project" value="InterPro"/>
</dbReference>
<sequence>MFTLDNTHAQHHLPFNFTSNSNSANSHVLVIKNRRHGIRSDGSGERIRAAAAAEGQSGAGGGGGRRGVGLAAHLRRRDGGPHLDGPAGGPLPDAAGGALRRPARRRHRPRLLPGGDVPDLRVYLPTARNTPSEDCPRGGLPVLLHLQGGGFCISHPSWLMYHQFYARLARSVPAAVVSLALPLAPERRLPAALDAAAAALRHLPLLPPSVAARLDLSRVFPIGDSSGGNLVHLLAAAADGGRYGPVGLAGGILLHPGFVRSTRSRSELEQRADSVFFTLDMLDKFLALALPPGATKDHPYTCPMGPAAPPLESLPLPPFLVGVAEHDLIVDTNMEYCDAMKRAGKDVEVLLSRGVSHSFYLNKFAVDTDPLTADRTHELILAIANFIRRH</sequence>
<dbReference type="PANTHER" id="PTHR23024:SF135">
    <property type="entry name" value="CELL DEATH ASSOCIATED PROTEIN"/>
    <property type="match status" value="1"/>
</dbReference>
<dbReference type="Pfam" id="PF07859">
    <property type="entry name" value="Abhydrolase_3"/>
    <property type="match status" value="1"/>
</dbReference>
<feature type="compositionally biased region" description="Gly residues" evidence="1">
    <location>
        <begin position="57"/>
        <end position="67"/>
    </location>
</feature>
<evidence type="ECO:0000256" key="1">
    <source>
        <dbReference type="SAM" id="MobiDB-lite"/>
    </source>
</evidence>
<feature type="domain" description="Alpha/beta hydrolase fold-3" evidence="2">
    <location>
        <begin position="143"/>
        <end position="360"/>
    </location>
</feature>
<feature type="compositionally biased region" description="Low complexity" evidence="1">
    <location>
        <begin position="90"/>
        <end position="100"/>
    </location>
</feature>
<evidence type="ECO:0000313" key="3">
    <source>
        <dbReference type="EMBL" id="CAD1829136.1"/>
    </source>
</evidence>
<accession>A0A6V7PF46</accession>
<proteinExistence type="predicted"/>
<dbReference type="InterPro" id="IPR050466">
    <property type="entry name" value="Carboxylest/Gibb_receptor"/>
</dbReference>
<gene>
    <name evidence="3" type="ORF">CB5_LOCUS12347</name>
</gene>
<protein>
    <recommendedName>
        <fullName evidence="2">Alpha/beta hydrolase fold-3 domain-containing protein</fullName>
    </recommendedName>
</protein>
<evidence type="ECO:0000259" key="2">
    <source>
        <dbReference type="Pfam" id="PF07859"/>
    </source>
</evidence>
<organism evidence="3">
    <name type="scientific">Ananas comosus var. bracteatus</name>
    <name type="common">red pineapple</name>
    <dbReference type="NCBI Taxonomy" id="296719"/>
    <lineage>
        <taxon>Eukaryota</taxon>
        <taxon>Viridiplantae</taxon>
        <taxon>Streptophyta</taxon>
        <taxon>Embryophyta</taxon>
        <taxon>Tracheophyta</taxon>
        <taxon>Spermatophyta</taxon>
        <taxon>Magnoliopsida</taxon>
        <taxon>Liliopsida</taxon>
        <taxon>Poales</taxon>
        <taxon>Bromeliaceae</taxon>
        <taxon>Bromelioideae</taxon>
        <taxon>Ananas</taxon>
    </lineage>
</organism>
<reference evidence="3" key="1">
    <citation type="submission" date="2020-07" db="EMBL/GenBank/DDBJ databases">
        <authorList>
            <person name="Lin J."/>
        </authorList>
    </citation>
    <scope>NUCLEOTIDE SEQUENCE</scope>
</reference>
<dbReference type="InterPro" id="IPR029058">
    <property type="entry name" value="AB_hydrolase_fold"/>
</dbReference>
<dbReference type="PANTHER" id="PTHR23024">
    <property type="entry name" value="ARYLACETAMIDE DEACETYLASE"/>
    <property type="match status" value="1"/>
</dbReference>
<dbReference type="AlphaFoldDB" id="A0A6V7PF46"/>
<feature type="compositionally biased region" description="Basic residues" evidence="1">
    <location>
        <begin position="101"/>
        <end position="110"/>
    </location>
</feature>
<feature type="region of interest" description="Disordered" evidence="1">
    <location>
        <begin position="35"/>
        <end position="114"/>
    </location>
</feature>
<dbReference type="EMBL" id="LR862147">
    <property type="protein sequence ID" value="CAD1829136.1"/>
    <property type="molecule type" value="Genomic_DNA"/>
</dbReference>
<feature type="compositionally biased region" description="Basic and acidic residues" evidence="1">
    <location>
        <begin position="38"/>
        <end position="48"/>
    </location>
</feature>
<dbReference type="InterPro" id="IPR013094">
    <property type="entry name" value="AB_hydrolase_3"/>
</dbReference>